<evidence type="ECO:0000256" key="1">
    <source>
        <dbReference type="ARBA" id="ARBA00008876"/>
    </source>
</evidence>
<dbReference type="Pfam" id="PF05683">
    <property type="entry name" value="Fumerase_C"/>
    <property type="match status" value="1"/>
</dbReference>
<feature type="domain" description="Fe-S hydro-lyase tartrate dehydratase beta-type catalytic" evidence="3">
    <location>
        <begin position="5"/>
        <end position="168"/>
    </location>
</feature>
<organism evidence="4">
    <name type="scientific">marine sediment metagenome</name>
    <dbReference type="NCBI Taxonomy" id="412755"/>
    <lineage>
        <taxon>unclassified sequences</taxon>
        <taxon>metagenomes</taxon>
        <taxon>ecological metagenomes</taxon>
    </lineage>
</organism>
<sequence length="178" mass="19284">PIGAEIIEKLTVGTRVLISGVIYTARDAAHQRLSQALDRGDRLPFDLKGQTLYYMGPSPARPGQIIGSAGPTTSSRMDIYTPRLIAAGIRAMIGKGNRSPEVREAIKKYKAVYLATIGGAGALLAKSIKQAEVIAYEDLGTEAILRLDVENFPAIVANDIYGEDLFEQGKAKYQRGKY</sequence>
<dbReference type="InterPro" id="IPR004647">
    <property type="entry name" value="Fe-S_hydro-lyase_TtdB-typ_cat"/>
</dbReference>
<dbReference type="AlphaFoldDB" id="X1PA00"/>
<comment type="caution">
    <text evidence="4">The sequence shown here is derived from an EMBL/GenBank/DDBJ whole genome shotgun (WGS) entry which is preliminary data.</text>
</comment>
<reference evidence="4" key="1">
    <citation type="journal article" date="2014" name="Front. Microbiol.">
        <title>High frequency of phylogenetically diverse reductive dehalogenase-homologous genes in deep subseafloor sedimentary metagenomes.</title>
        <authorList>
            <person name="Kawai M."/>
            <person name="Futagami T."/>
            <person name="Toyoda A."/>
            <person name="Takaki Y."/>
            <person name="Nishi S."/>
            <person name="Hori S."/>
            <person name="Arai W."/>
            <person name="Tsubouchi T."/>
            <person name="Morono Y."/>
            <person name="Uchiyama I."/>
            <person name="Ito T."/>
            <person name="Fujiyama A."/>
            <person name="Inagaki F."/>
            <person name="Takami H."/>
        </authorList>
    </citation>
    <scope>NUCLEOTIDE SEQUENCE</scope>
    <source>
        <strain evidence="4">Expedition CK06-06</strain>
    </source>
</reference>
<dbReference type="EMBL" id="BARV01037667">
    <property type="protein sequence ID" value="GAI53127.1"/>
    <property type="molecule type" value="Genomic_DNA"/>
</dbReference>
<name>X1PA00_9ZZZZ</name>
<evidence type="ECO:0000259" key="3">
    <source>
        <dbReference type="Pfam" id="PF05683"/>
    </source>
</evidence>
<dbReference type="Gene3D" id="3.20.130.10">
    <property type="entry name" value="Fe-S hydro-lyase, tartrate dehydratase beta-type, catalytic domain"/>
    <property type="match status" value="1"/>
</dbReference>
<gene>
    <name evidence="4" type="ORF">S06H3_58222</name>
</gene>
<dbReference type="NCBIfam" id="NF005310">
    <property type="entry name" value="PRK06842.1"/>
    <property type="match status" value="1"/>
</dbReference>
<evidence type="ECO:0000256" key="2">
    <source>
        <dbReference type="ARBA" id="ARBA00023239"/>
    </source>
</evidence>
<dbReference type="NCBIfam" id="TIGR00723">
    <property type="entry name" value="ttdB_fumA_fumB"/>
    <property type="match status" value="1"/>
</dbReference>
<accession>X1PA00</accession>
<feature type="non-terminal residue" evidence="4">
    <location>
        <position position="1"/>
    </location>
</feature>
<dbReference type="PANTHER" id="PTHR43351:SF2">
    <property type="entry name" value="L(+)-TARTRATE DEHYDRATASE SUBUNIT BETA-RELATED"/>
    <property type="match status" value="1"/>
</dbReference>
<protein>
    <recommendedName>
        <fullName evidence="3">Fe-S hydro-lyase tartrate dehydratase beta-type catalytic domain-containing protein</fullName>
    </recommendedName>
</protein>
<dbReference type="InterPro" id="IPR036660">
    <property type="entry name" value="Fe-S_hydroAse_TtdB_cat_sf"/>
</dbReference>
<comment type="similarity">
    <text evidence="1">Belongs to the class-I fumarase family.</text>
</comment>
<dbReference type="GO" id="GO:0016836">
    <property type="term" value="F:hydro-lyase activity"/>
    <property type="evidence" value="ECO:0007669"/>
    <property type="project" value="InterPro"/>
</dbReference>
<proteinExistence type="inferred from homology"/>
<dbReference type="PANTHER" id="PTHR43351">
    <property type="entry name" value="L(+)-TARTRATE DEHYDRATASE SUBUNIT BETA"/>
    <property type="match status" value="1"/>
</dbReference>
<evidence type="ECO:0000313" key="4">
    <source>
        <dbReference type="EMBL" id="GAI53127.1"/>
    </source>
</evidence>
<dbReference type="SUPFAM" id="SSF117457">
    <property type="entry name" value="FumA C-terminal domain-like"/>
    <property type="match status" value="1"/>
</dbReference>
<keyword evidence="2" id="KW-0456">Lyase</keyword>